<gene>
    <name evidence="1" type="ORF">PYCCODRAFT_739950</name>
</gene>
<dbReference type="PROSITE" id="PS51257">
    <property type="entry name" value="PROKAR_LIPOPROTEIN"/>
    <property type="match status" value="1"/>
</dbReference>
<reference evidence="1 2" key="1">
    <citation type="journal article" date="2015" name="Biotechnol. Biofuels">
        <title>Enhanced degradation of softwood versus hardwood by the white-rot fungus Pycnoporus coccineus.</title>
        <authorList>
            <person name="Couturier M."/>
            <person name="Navarro D."/>
            <person name="Chevret D."/>
            <person name="Henrissat B."/>
            <person name="Piumi F."/>
            <person name="Ruiz-Duenas F.J."/>
            <person name="Martinez A.T."/>
            <person name="Grigoriev I.V."/>
            <person name="Riley R."/>
            <person name="Lipzen A."/>
            <person name="Berrin J.G."/>
            <person name="Master E.R."/>
            <person name="Rosso M.N."/>
        </authorList>
    </citation>
    <scope>NUCLEOTIDE SEQUENCE [LARGE SCALE GENOMIC DNA]</scope>
    <source>
        <strain evidence="1 2">BRFM310</strain>
    </source>
</reference>
<protein>
    <submittedName>
        <fullName evidence="1">Uncharacterized protein</fullName>
    </submittedName>
</protein>
<sequence>MIGRRHILPMFGSTSCKCAYRLDVQPLGSFRGPTDSEASGLFTERRRLAPAHVLYTHGRGSCRFAPTSAHCTLPIDILGFSLSDCQSEVRGKRSHSFRMSTLHIENWTLDGFSTLATASTSRHSLQTSRPRSNARLIPTSATCTATRKRSESICAK</sequence>
<organism evidence="1 2">
    <name type="scientific">Trametes coccinea (strain BRFM310)</name>
    <name type="common">Pycnoporus coccineus</name>
    <dbReference type="NCBI Taxonomy" id="1353009"/>
    <lineage>
        <taxon>Eukaryota</taxon>
        <taxon>Fungi</taxon>
        <taxon>Dikarya</taxon>
        <taxon>Basidiomycota</taxon>
        <taxon>Agaricomycotina</taxon>
        <taxon>Agaricomycetes</taxon>
        <taxon>Polyporales</taxon>
        <taxon>Polyporaceae</taxon>
        <taxon>Trametes</taxon>
    </lineage>
</organism>
<proteinExistence type="predicted"/>
<name>A0A1Y2IFI8_TRAC3</name>
<keyword evidence="2" id="KW-1185">Reference proteome</keyword>
<dbReference type="AlphaFoldDB" id="A0A1Y2IFI8"/>
<dbReference type="EMBL" id="KZ084123">
    <property type="protein sequence ID" value="OSC99904.1"/>
    <property type="molecule type" value="Genomic_DNA"/>
</dbReference>
<dbReference type="Proteomes" id="UP000193067">
    <property type="component" value="Unassembled WGS sequence"/>
</dbReference>
<accession>A0A1Y2IFI8</accession>
<evidence type="ECO:0000313" key="2">
    <source>
        <dbReference type="Proteomes" id="UP000193067"/>
    </source>
</evidence>
<evidence type="ECO:0000313" key="1">
    <source>
        <dbReference type="EMBL" id="OSC99904.1"/>
    </source>
</evidence>